<evidence type="ECO:0000256" key="2">
    <source>
        <dbReference type="SAM" id="SignalP"/>
    </source>
</evidence>
<evidence type="ECO:0000313" key="4">
    <source>
        <dbReference type="Proteomes" id="UP001500067"/>
    </source>
</evidence>
<feature type="chain" id="PRO_5045120422" evidence="2">
    <location>
        <begin position="26"/>
        <end position="293"/>
    </location>
</feature>
<sequence length="293" mass="32408">MIYWVVILILLAGCIYLFMSKSQMAQQNAADIQQKNQSFDSLNTEQAALKAEFDAATVKIDQLVTDNSKLDSMLKSDKAAMSKLQGQIRSILNKKNATQAELDQARALIASLNDKTKEYEARIAELEKENTLLTGENKVLTRERDSTVTQNIAMKQLASVLHASNIKLEAVRLKKNGKERETSKAKRADVMRVTFDIDENRIAESGTKLLHLRILAPDGTTLNSAANGSGMITTSKGDHLSYTLAKSISLTQNQKVNGVTADWHQNGDYARGVYKIEIYHEGYIIGAGEVSLK</sequence>
<dbReference type="Gene3D" id="1.10.287.1490">
    <property type="match status" value="1"/>
</dbReference>
<evidence type="ECO:0000256" key="1">
    <source>
        <dbReference type="SAM" id="Coils"/>
    </source>
</evidence>
<dbReference type="Proteomes" id="UP001500067">
    <property type="component" value="Unassembled WGS sequence"/>
</dbReference>
<keyword evidence="1" id="KW-0175">Coiled coil</keyword>
<protein>
    <submittedName>
        <fullName evidence="3">Uncharacterized protein</fullName>
    </submittedName>
</protein>
<keyword evidence="2" id="KW-0732">Signal</keyword>
<comment type="caution">
    <text evidence="3">The sequence shown here is derived from an EMBL/GenBank/DDBJ whole genome shotgun (WGS) entry which is preliminary data.</text>
</comment>
<name>A0ABP8N821_9BACT</name>
<organism evidence="3 4">
    <name type="scientific">Nemorincola caseinilytica</name>
    <dbReference type="NCBI Taxonomy" id="2054315"/>
    <lineage>
        <taxon>Bacteria</taxon>
        <taxon>Pseudomonadati</taxon>
        <taxon>Bacteroidota</taxon>
        <taxon>Chitinophagia</taxon>
        <taxon>Chitinophagales</taxon>
        <taxon>Chitinophagaceae</taxon>
        <taxon>Nemorincola</taxon>
    </lineage>
</organism>
<reference evidence="4" key="1">
    <citation type="journal article" date="2019" name="Int. J. Syst. Evol. Microbiol.">
        <title>The Global Catalogue of Microorganisms (GCM) 10K type strain sequencing project: providing services to taxonomists for standard genome sequencing and annotation.</title>
        <authorList>
            <consortium name="The Broad Institute Genomics Platform"/>
            <consortium name="The Broad Institute Genome Sequencing Center for Infectious Disease"/>
            <person name="Wu L."/>
            <person name="Ma J."/>
        </authorList>
    </citation>
    <scope>NUCLEOTIDE SEQUENCE [LARGE SCALE GENOMIC DNA]</scope>
    <source>
        <strain evidence="4">JCM 32105</strain>
    </source>
</reference>
<keyword evidence="4" id="KW-1185">Reference proteome</keyword>
<dbReference type="EMBL" id="BAABFA010000006">
    <property type="protein sequence ID" value="GAA4462022.1"/>
    <property type="molecule type" value="Genomic_DNA"/>
</dbReference>
<feature type="signal peptide" evidence="2">
    <location>
        <begin position="1"/>
        <end position="25"/>
    </location>
</feature>
<feature type="coiled-coil region" evidence="1">
    <location>
        <begin position="81"/>
        <end position="143"/>
    </location>
</feature>
<evidence type="ECO:0000313" key="3">
    <source>
        <dbReference type="EMBL" id="GAA4462022.1"/>
    </source>
</evidence>
<gene>
    <name evidence="3" type="ORF">GCM10023093_07800</name>
</gene>
<proteinExistence type="predicted"/>
<accession>A0ABP8N821</accession>